<reference evidence="3" key="2">
    <citation type="submission" date="2019-07" db="EMBL/GenBank/DDBJ databases">
        <authorList>
            <person name="Whitman W."/>
            <person name="Huntemann M."/>
            <person name="Clum A."/>
            <person name="Pillay M."/>
            <person name="Palaniappan K."/>
            <person name="Varghese N."/>
            <person name="Mikhailova N."/>
            <person name="Stamatis D."/>
            <person name="Reddy T."/>
            <person name="Daum C."/>
            <person name="Shapiro N."/>
            <person name="Ivanova N."/>
            <person name="Kyrpides N."/>
            <person name="Woyke T."/>
        </authorList>
    </citation>
    <scope>NUCLEOTIDE SEQUENCE</scope>
    <source>
        <strain evidence="3">CGMCC 1.10685</strain>
    </source>
</reference>
<evidence type="ECO:0000313" key="2">
    <source>
        <dbReference type="EMBL" id="QGZ40010.1"/>
    </source>
</evidence>
<dbReference type="EMBL" id="VLKW01000026">
    <property type="protein sequence ID" value="TWI39942.1"/>
    <property type="molecule type" value="Genomic_DNA"/>
</dbReference>
<feature type="transmembrane region" description="Helical" evidence="1">
    <location>
        <begin position="32"/>
        <end position="51"/>
    </location>
</feature>
<organism evidence="3 4">
    <name type="scientific">Pseudoduganella flava</name>
    <dbReference type="NCBI Taxonomy" id="871742"/>
    <lineage>
        <taxon>Bacteria</taxon>
        <taxon>Pseudomonadati</taxon>
        <taxon>Pseudomonadota</taxon>
        <taxon>Betaproteobacteria</taxon>
        <taxon>Burkholderiales</taxon>
        <taxon>Oxalobacteraceae</taxon>
        <taxon>Telluria group</taxon>
        <taxon>Pseudoduganella</taxon>
    </lineage>
</organism>
<reference evidence="2 5" key="3">
    <citation type="submission" date="2019-12" db="EMBL/GenBank/DDBJ databases">
        <title>Draft Genome Sequences of Six Type Strains of the Genus Massilia.</title>
        <authorList>
            <person name="Miess H."/>
            <person name="Frediansyah A."/>
            <person name="Goeker M."/>
            <person name="Gross H."/>
        </authorList>
    </citation>
    <scope>NUCLEOTIDE SEQUENCE [LARGE SCALE GENOMIC DNA]</scope>
    <source>
        <strain evidence="2 5">DSM 26639</strain>
    </source>
</reference>
<gene>
    <name evidence="2" type="ORF">GO485_13730</name>
    <name evidence="3" type="ORF">IP92_05956</name>
</gene>
<dbReference type="Proteomes" id="UP000437862">
    <property type="component" value="Chromosome"/>
</dbReference>
<reference evidence="3 4" key="1">
    <citation type="journal article" date="2015" name="Stand. Genomic Sci.">
        <title>Genomic Encyclopedia of Bacterial and Archaeal Type Strains, Phase III: the genomes of soil and plant-associated and newly described type strains.</title>
        <authorList>
            <person name="Whitman W.B."/>
            <person name="Woyke T."/>
            <person name="Klenk H.P."/>
            <person name="Zhou Y."/>
            <person name="Lilburn T.G."/>
            <person name="Beck B.J."/>
            <person name="De Vos P."/>
            <person name="Vandamme P."/>
            <person name="Eisen J.A."/>
            <person name="Garrity G."/>
            <person name="Hugenholtz P."/>
            <person name="Kyrpides N.C."/>
        </authorList>
    </citation>
    <scope>NUCLEOTIDE SEQUENCE [LARGE SCALE GENOMIC DNA]</scope>
    <source>
        <strain evidence="3 4">CGMCC 1.10685</strain>
    </source>
</reference>
<protein>
    <submittedName>
        <fullName evidence="3">Uncharacterized protein</fullName>
    </submittedName>
</protein>
<evidence type="ECO:0000313" key="5">
    <source>
        <dbReference type="Proteomes" id="UP000437862"/>
    </source>
</evidence>
<name>A0A562P664_9BURK</name>
<evidence type="ECO:0000256" key="1">
    <source>
        <dbReference type="SAM" id="Phobius"/>
    </source>
</evidence>
<dbReference type="Proteomes" id="UP000315112">
    <property type="component" value="Unassembled WGS sequence"/>
</dbReference>
<feature type="transmembrane region" description="Helical" evidence="1">
    <location>
        <begin position="72"/>
        <end position="90"/>
    </location>
</feature>
<keyword evidence="1" id="KW-0472">Membrane</keyword>
<evidence type="ECO:0000313" key="4">
    <source>
        <dbReference type="Proteomes" id="UP000315112"/>
    </source>
</evidence>
<dbReference type="EMBL" id="CP046904">
    <property type="protein sequence ID" value="QGZ40010.1"/>
    <property type="molecule type" value="Genomic_DNA"/>
</dbReference>
<dbReference type="OrthoDB" id="9990847at2"/>
<keyword evidence="1" id="KW-0812">Transmembrane</keyword>
<feature type="transmembrane region" description="Helical" evidence="1">
    <location>
        <begin position="9"/>
        <end position="26"/>
    </location>
</feature>
<dbReference type="AlphaFoldDB" id="A0A562P664"/>
<proteinExistence type="predicted"/>
<sequence>MNKYRNRAILYLAEVTFGAVLVLLPLRHDLPVLTTVGLFLHVTTSLGALPFNLRLNAIGAGSGTLFGMREHVFFTVVIAAGLALMGAWALTQSMPAYLAGVFVAASGVEALVTRAELE</sequence>
<keyword evidence="5" id="KW-1185">Reference proteome</keyword>
<evidence type="ECO:0000313" key="3">
    <source>
        <dbReference type="EMBL" id="TWI39942.1"/>
    </source>
</evidence>
<keyword evidence="1" id="KW-1133">Transmembrane helix</keyword>
<dbReference type="RefSeq" id="WP_145882328.1">
    <property type="nucleotide sequence ID" value="NZ_CP046904.1"/>
</dbReference>
<accession>A0A562P664</accession>